<gene>
    <name evidence="16" type="ORF">X907_0269</name>
</gene>
<dbReference type="Proteomes" id="UP000286954">
    <property type="component" value="Chromosome"/>
</dbReference>
<keyword evidence="3 11" id="KW-1134">Transmembrane beta strand</keyword>
<evidence type="ECO:0000256" key="5">
    <source>
        <dbReference type="ARBA" id="ARBA00022692"/>
    </source>
</evidence>
<keyword evidence="7" id="KW-0406">Ion transport</keyword>
<comment type="similarity">
    <text evidence="11 12">Belongs to the TonB-dependent receptor family.</text>
</comment>
<evidence type="ECO:0000256" key="3">
    <source>
        <dbReference type="ARBA" id="ARBA00022452"/>
    </source>
</evidence>
<dbReference type="Gene3D" id="2.40.170.20">
    <property type="entry name" value="TonB-dependent receptor, beta-barrel domain"/>
    <property type="match status" value="1"/>
</dbReference>
<comment type="subcellular location">
    <subcellularLocation>
        <location evidence="1 11">Cell outer membrane</location>
        <topology evidence="1 11">Multi-pass membrane protein</topology>
    </subcellularLocation>
</comment>
<evidence type="ECO:0000256" key="13">
    <source>
        <dbReference type="SAM" id="SignalP"/>
    </source>
</evidence>
<keyword evidence="6" id="KW-0408">Iron</keyword>
<dbReference type="PROSITE" id="PS52016">
    <property type="entry name" value="TONB_DEPENDENT_REC_3"/>
    <property type="match status" value="1"/>
</dbReference>
<accession>A0A3T0E6G8</accession>
<proteinExistence type="inferred from homology"/>
<evidence type="ECO:0000256" key="10">
    <source>
        <dbReference type="ARBA" id="ARBA00023237"/>
    </source>
</evidence>
<keyword evidence="13" id="KW-0732">Signal</keyword>
<dbReference type="GO" id="GO:0006826">
    <property type="term" value="P:iron ion transport"/>
    <property type="evidence" value="ECO:0007669"/>
    <property type="project" value="UniProtKB-KW"/>
</dbReference>
<dbReference type="EMBL" id="CP018911">
    <property type="protein sequence ID" value="AZU02817.1"/>
    <property type="molecule type" value="Genomic_DNA"/>
</dbReference>
<dbReference type="Pfam" id="PF07715">
    <property type="entry name" value="Plug"/>
    <property type="match status" value="1"/>
</dbReference>
<keyword evidence="16" id="KW-0675">Receptor</keyword>
<keyword evidence="8 12" id="KW-0798">TonB box</keyword>
<evidence type="ECO:0000256" key="2">
    <source>
        <dbReference type="ARBA" id="ARBA00022448"/>
    </source>
</evidence>
<name>A0A3T0E6G8_9PROT</name>
<dbReference type="PANTHER" id="PTHR32552">
    <property type="entry name" value="FERRICHROME IRON RECEPTOR-RELATED"/>
    <property type="match status" value="1"/>
</dbReference>
<keyword evidence="10 11" id="KW-0998">Cell outer membrane</keyword>
<evidence type="ECO:0000256" key="12">
    <source>
        <dbReference type="RuleBase" id="RU003357"/>
    </source>
</evidence>
<evidence type="ECO:0000259" key="15">
    <source>
        <dbReference type="Pfam" id="PF07715"/>
    </source>
</evidence>
<evidence type="ECO:0000256" key="4">
    <source>
        <dbReference type="ARBA" id="ARBA00022496"/>
    </source>
</evidence>
<dbReference type="SUPFAM" id="SSF56935">
    <property type="entry name" value="Porins"/>
    <property type="match status" value="1"/>
</dbReference>
<keyword evidence="2 11" id="KW-0813">Transport</keyword>
<evidence type="ECO:0000256" key="1">
    <source>
        <dbReference type="ARBA" id="ARBA00004571"/>
    </source>
</evidence>
<evidence type="ECO:0000256" key="8">
    <source>
        <dbReference type="ARBA" id="ARBA00023077"/>
    </source>
</evidence>
<dbReference type="InterPro" id="IPR000531">
    <property type="entry name" value="Beta-barrel_TonB"/>
</dbReference>
<keyword evidence="5 11" id="KW-0812">Transmembrane</keyword>
<keyword evidence="9 11" id="KW-0472">Membrane</keyword>
<evidence type="ECO:0000313" key="16">
    <source>
        <dbReference type="EMBL" id="AZU02817.1"/>
    </source>
</evidence>
<dbReference type="PANTHER" id="PTHR32552:SF81">
    <property type="entry name" value="TONB-DEPENDENT OUTER MEMBRANE RECEPTOR"/>
    <property type="match status" value="1"/>
</dbReference>
<sequence>MNAKFRRGDYIMIRHSLRAGLLGTAATAMCAPALAFQDAPDEEAVATSQAREVITVTARFREESVQNIGASIAGLSETQIREQGIYDIEDLARTVAGLENVRSRPNANNIAIRGVRTAGSGYETSSVFSVFLDDVSVTGAGSIRDFSSVDLNRIEVIRGPQPTLFGEGAVGGVIRYFTNDPDLDGPTFEGVASGRYETITDGGFAHSVDNALSVILVPGRLGIRVSGFHRQDDGFIDNPSEGSDVNDFQSYGGRAVLLARFSDDLELRLSAFVTRDEAGEATQVDPGSDPRDLTYSASPLSGTYIDDFDLYSARVSYSGLDWLDITSITGYYNRRTSSALFSAGNSFGLAPFFPTVDTTTYNTGSGNTRQWSQEFRFVSNLDGPLNFTSGLYYRDRESSSGQFLTCVGCAAVTTPQSESLASRLSTTHTEQYSAFVELTYELTDRLRLIGGVRYVNDTVTSALQLDNTVNLVPQFDGSGNLIPWTQANPIGFVSTLDVLRGAGVGTEFRFDLEEFLPRVGIEFDLSDSILLYANYARGVRNGGIGNALAALGASGGNQDVFLANLSFDADEVISIDGGVKASWFGGNLVTNLGVFHTTYNDTQIQVNTPANNTVNGPQQTILGLEFETTLQVNSDLSTFFNASVIDAEFQEGMLITSAPGGVVGPFDLRKGNSPSNIPGLTLTAGYSYSRPVGGGEWSFNSSGSFQFIDERYSNVQNYRSARLNTLEYLNLRAGFSNDVWSIDLYGANLLNDVEAISIGSNALQQFITPEGELDAPIIATSVNRPRSVGISVRLRY</sequence>
<dbReference type="InterPro" id="IPR039426">
    <property type="entry name" value="TonB-dep_rcpt-like"/>
</dbReference>
<feature type="signal peptide" evidence="13">
    <location>
        <begin position="1"/>
        <end position="30"/>
    </location>
</feature>
<keyword evidence="4" id="KW-0410">Iron transport</keyword>
<dbReference type="KEGG" id="gak:X907_0269"/>
<dbReference type="AlphaFoldDB" id="A0A3T0E6G8"/>
<dbReference type="GO" id="GO:0009279">
    <property type="term" value="C:cell outer membrane"/>
    <property type="evidence" value="ECO:0007669"/>
    <property type="project" value="UniProtKB-SubCell"/>
</dbReference>
<evidence type="ECO:0000259" key="14">
    <source>
        <dbReference type="Pfam" id="PF00593"/>
    </source>
</evidence>
<evidence type="ECO:0000313" key="17">
    <source>
        <dbReference type="Proteomes" id="UP000286954"/>
    </source>
</evidence>
<feature type="chain" id="PRO_5019530249" evidence="13">
    <location>
        <begin position="31"/>
        <end position="796"/>
    </location>
</feature>
<evidence type="ECO:0000256" key="7">
    <source>
        <dbReference type="ARBA" id="ARBA00023065"/>
    </source>
</evidence>
<evidence type="ECO:0000256" key="6">
    <source>
        <dbReference type="ARBA" id="ARBA00023004"/>
    </source>
</evidence>
<protein>
    <submittedName>
        <fullName evidence="16">TonB-dependent receptor</fullName>
    </submittedName>
</protein>
<feature type="domain" description="TonB-dependent receptor plug" evidence="15">
    <location>
        <begin position="65"/>
        <end position="173"/>
    </location>
</feature>
<reference evidence="16 17" key="1">
    <citation type="submission" date="2016-12" db="EMBL/GenBank/DDBJ databases">
        <title>The genome of dimorphic prosthecate Glycocaulis alkaliphilus 6b-8t, isolated from crude oil dictates its adaptability in petroleum environments.</title>
        <authorList>
            <person name="Wu X.-L."/>
            <person name="Geng S."/>
        </authorList>
    </citation>
    <scope>NUCLEOTIDE SEQUENCE [LARGE SCALE GENOMIC DNA]</scope>
    <source>
        <strain evidence="16 17">6B-8</strain>
    </source>
</reference>
<keyword evidence="17" id="KW-1185">Reference proteome</keyword>
<dbReference type="Pfam" id="PF00593">
    <property type="entry name" value="TonB_dep_Rec_b-barrel"/>
    <property type="match status" value="1"/>
</dbReference>
<feature type="domain" description="TonB-dependent receptor-like beta-barrel" evidence="14">
    <location>
        <begin position="273"/>
        <end position="749"/>
    </location>
</feature>
<evidence type="ECO:0000256" key="9">
    <source>
        <dbReference type="ARBA" id="ARBA00023136"/>
    </source>
</evidence>
<evidence type="ECO:0000256" key="11">
    <source>
        <dbReference type="PROSITE-ProRule" id="PRU01360"/>
    </source>
</evidence>
<dbReference type="InterPro" id="IPR036942">
    <property type="entry name" value="Beta-barrel_TonB_sf"/>
</dbReference>
<organism evidence="16 17">
    <name type="scientific">Glycocaulis alkaliphilus</name>
    <dbReference type="NCBI Taxonomy" id="1434191"/>
    <lineage>
        <taxon>Bacteria</taxon>
        <taxon>Pseudomonadati</taxon>
        <taxon>Pseudomonadota</taxon>
        <taxon>Alphaproteobacteria</taxon>
        <taxon>Maricaulales</taxon>
        <taxon>Maricaulaceae</taxon>
        <taxon>Glycocaulis</taxon>
    </lineage>
</organism>
<dbReference type="InterPro" id="IPR012910">
    <property type="entry name" value="Plug_dom"/>
</dbReference>